<dbReference type="SUPFAM" id="SSF56672">
    <property type="entry name" value="DNA/RNA polymerases"/>
    <property type="match status" value="2"/>
</dbReference>
<feature type="region of interest" description="Disordered" evidence="2">
    <location>
        <begin position="821"/>
        <end position="846"/>
    </location>
</feature>
<accession>A0A6L2PCD4</accession>
<evidence type="ECO:0000256" key="1">
    <source>
        <dbReference type="PROSITE-ProRule" id="PRU00047"/>
    </source>
</evidence>
<dbReference type="CDD" id="cd09272">
    <property type="entry name" value="RNase_HI_RT_Ty1"/>
    <property type="match status" value="2"/>
</dbReference>
<dbReference type="InterPro" id="IPR029472">
    <property type="entry name" value="Copia-like_N"/>
</dbReference>
<evidence type="ECO:0000259" key="3">
    <source>
        <dbReference type="PROSITE" id="PS50158"/>
    </source>
</evidence>
<dbReference type="Pfam" id="PF13976">
    <property type="entry name" value="gag_pre-integrs"/>
    <property type="match status" value="1"/>
</dbReference>
<evidence type="ECO:0000256" key="2">
    <source>
        <dbReference type="SAM" id="MobiDB-lite"/>
    </source>
</evidence>
<comment type="caution">
    <text evidence="4">The sequence shown here is derived from an EMBL/GenBank/DDBJ whole genome shotgun (WGS) entry which is preliminary data.</text>
</comment>
<organism evidence="4">
    <name type="scientific">Tanacetum cinerariifolium</name>
    <name type="common">Dalmatian daisy</name>
    <name type="synonym">Chrysanthemum cinerariifolium</name>
    <dbReference type="NCBI Taxonomy" id="118510"/>
    <lineage>
        <taxon>Eukaryota</taxon>
        <taxon>Viridiplantae</taxon>
        <taxon>Streptophyta</taxon>
        <taxon>Embryophyta</taxon>
        <taxon>Tracheophyta</taxon>
        <taxon>Spermatophyta</taxon>
        <taxon>Magnoliopsida</taxon>
        <taxon>eudicotyledons</taxon>
        <taxon>Gunneridae</taxon>
        <taxon>Pentapetalae</taxon>
        <taxon>asterids</taxon>
        <taxon>campanulids</taxon>
        <taxon>Asterales</taxon>
        <taxon>Asteraceae</taxon>
        <taxon>Asteroideae</taxon>
        <taxon>Anthemideae</taxon>
        <taxon>Anthemidinae</taxon>
        <taxon>Tanacetum</taxon>
    </lineage>
</organism>
<sequence length="1683" mass="192260">MAPSSNISNPPNSNNPNTNDVNSVYHPLYFYQNDHPGFILISKKLTGSKNYSTWKRSMMIALNARNKLKLINGEFEEPAINSPHRSLYERANDMVISWILNTISEQIRNNISFVNFATALWRNNDERDQRKRLIQFFMGLDESYTNVRGQILLIQPLPLVSKAYSILRREEMQRDIPKPTLTIHTTLNTTINYRPLQTNRNTQSTQSHKVVRRSSFRKGVYCTNCRKEGHYREECYKIVGYLLDHPLHNKYVSSPQRNNSNLRINVVNQATGSDNAQATLPNYSDTPNIPTAAPDTFFYSRMDHYRFKLIKSSSCYKNNPQEFTAGTLPHMAEGIIHQTSCPYTPQQNTKVERKHRQLLEMARALIFQANFPLRLWGYCILIATYLIDRYHPEPLTTKAHMKSFTTPHIHLKISRKTRIGNKWVFKIKLKADGNIERYKARLVAKGFNQKEGIDYKETFAPITKMVTVRTLLATSIQKGYLIEQLDINNAFLHRDLHEESYVDTSLFTITHQGSFTPILVYVDDILAVGKDSAFISTIKQHLHKQFSIKDLGPLHYYLGIEFMRNSSGLAMSQMKYALELLECAEVLENKPIATPMDLIIKLNSTYGNLLPDPSTYRTLVGKLFFLTITRIDLSFTAQALIQYSYNPRSLHFDALIRVLRYIKLCPGQGLFFPVDIILHFTTYYDSDWASCTTTRRSVSGYAIFLGHNSTCEISWLKGLLLDLQVIVPTPSLVMCDNVSTIALANNPIHHARTKHIEIDCHFVRDKIRQGHISPCFVPSKFQLADILTKRLSGVLHYNCLFKLGICDPYTLSPCGGDNVTTRALDPNTPKETAADPKHSHSSSTKYARIATPPKMKLLLTQCLVKDGGENPTVEQVRKRAKWDNDDYVCKGLILNGMSDSLFDIYQNVKTSKELWDTLKAKYMAEDASRSYDPGPILRLRSCKAENDPKYNDNKGKRKHHDTKANPNKIPKVTCWKCGKPRHLKKNCKADNVSNRANGSSTKGSEDGSFNPLKGQSMSNKSHQIYYVTYVSEAFFVYDDDVAWLNIVSDNIGSAFMSTSKLNDSILWHARLGHVYFKRMQDVFKDGLIPATDMDTEKCKTCVLNKITNKPFQNVKLETKVLELIHIALCDLHVTLSLGNKKYFVTFIDDASRFCYVYLLHSKDEALYKFKVFKTEVELQQESLIKRFRTDMGVAINSIIESRGAIFDEQRFSSVPRPSQRFVVKGTEDSGGSVVFERVTDEIVQQSELRKSKRHRTPKDFEPEFQLYLIKGTRDEGVALWKEVINDEMDSIMGNNTWVLIDLPLGCKWIFKRKLKVDGTVKKFKARLVIQGFKQKSGLDYFDTYAPVARISTIRLLIVMASIHNLIIHQMDVKTAFLNGRLEEEVYMNQPLGFSITGNESKVCKLIKSLYRLKQAPKQWHQKFDEVVLSNVYLLNQADKYVYSKFDASGKGVIICLYVDDMLIFGTDQVHMDLTKKFSSSRFSMKDMGEADVILVSTPLDNCEKLMPNRGLAVSQLEYSRVIGCLMYSMICTIFAVGKISRQFVYKWLVFLLGGGAISWASKKQTCITGSTMEFEFVALQATSKEAEWLKNLLLEKPLWVKPMAPISINCDSVATLGKAYSQMYNGKSRHLGVRHSMIRELITNGVVSIEFVRSQQNLADHLMKGLARDLVIKSAERMELKSN</sequence>
<keyword evidence="1" id="KW-0863">Zinc-finger</keyword>
<dbReference type="SUPFAM" id="SSF53098">
    <property type="entry name" value="Ribonuclease H-like"/>
    <property type="match status" value="2"/>
</dbReference>
<dbReference type="Pfam" id="PF07727">
    <property type="entry name" value="RVT_2"/>
    <property type="match status" value="3"/>
</dbReference>
<dbReference type="InterPro" id="IPR013103">
    <property type="entry name" value="RVT_2"/>
</dbReference>
<dbReference type="SMART" id="SM00343">
    <property type="entry name" value="ZnF_C2HC"/>
    <property type="match status" value="2"/>
</dbReference>
<feature type="region of interest" description="Disordered" evidence="2">
    <location>
        <begin position="988"/>
        <end position="1013"/>
    </location>
</feature>
<dbReference type="PROSITE" id="PS50158">
    <property type="entry name" value="ZF_CCHC"/>
    <property type="match status" value="2"/>
</dbReference>
<feature type="region of interest" description="Disordered" evidence="2">
    <location>
        <begin position="942"/>
        <end position="967"/>
    </location>
</feature>
<feature type="compositionally biased region" description="Polar residues" evidence="2">
    <location>
        <begin position="991"/>
        <end position="1002"/>
    </location>
</feature>
<feature type="compositionally biased region" description="Basic and acidic residues" evidence="2">
    <location>
        <begin position="942"/>
        <end position="954"/>
    </location>
</feature>
<dbReference type="PANTHER" id="PTHR11439">
    <property type="entry name" value="GAG-POL-RELATED RETROTRANSPOSON"/>
    <property type="match status" value="1"/>
</dbReference>
<dbReference type="InterPro" id="IPR025724">
    <property type="entry name" value="GAG-pre-integrase_dom"/>
</dbReference>
<dbReference type="InterPro" id="IPR012337">
    <property type="entry name" value="RNaseH-like_sf"/>
</dbReference>
<dbReference type="Pfam" id="PF14244">
    <property type="entry name" value="Retrotran_gag_3"/>
    <property type="match status" value="1"/>
</dbReference>
<name>A0A6L2PCD4_TANCI</name>
<protein>
    <submittedName>
        <fullName evidence="4">Zinc finger, CCHC-type</fullName>
    </submittedName>
</protein>
<dbReference type="GO" id="GO:0003676">
    <property type="term" value="F:nucleic acid binding"/>
    <property type="evidence" value="ECO:0007669"/>
    <property type="project" value="InterPro"/>
</dbReference>
<dbReference type="Gene3D" id="3.30.420.10">
    <property type="entry name" value="Ribonuclease H-like superfamily/Ribonuclease H"/>
    <property type="match status" value="2"/>
</dbReference>
<dbReference type="InterPro" id="IPR001878">
    <property type="entry name" value="Znf_CCHC"/>
</dbReference>
<feature type="domain" description="CCHC-type" evidence="3">
    <location>
        <begin position="222"/>
        <end position="235"/>
    </location>
</feature>
<proteinExistence type="predicted"/>
<keyword evidence="1" id="KW-0479">Metal-binding</keyword>
<gene>
    <name evidence="4" type="ORF">Tci_066263</name>
</gene>
<dbReference type="Pfam" id="PF14223">
    <property type="entry name" value="Retrotran_gag_2"/>
    <property type="match status" value="1"/>
</dbReference>
<feature type="domain" description="CCHC-type" evidence="3">
    <location>
        <begin position="974"/>
        <end position="988"/>
    </location>
</feature>
<keyword evidence="1" id="KW-0862">Zinc</keyword>
<evidence type="ECO:0000313" key="4">
    <source>
        <dbReference type="EMBL" id="GEU94285.1"/>
    </source>
</evidence>
<dbReference type="GO" id="GO:0008270">
    <property type="term" value="F:zinc ion binding"/>
    <property type="evidence" value="ECO:0007669"/>
    <property type="project" value="UniProtKB-KW"/>
</dbReference>
<dbReference type="InterPro" id="IPR036397">
    <property type="entry name" value="RNaseH_sf"/>
</dbReference>
<dbReference type="InterPro" id="IPR043502">
    <property type="entry name" value="DNA/RNA_pol_sf"/>
</dbReference>
<dbReference type="EMBL" id="BKCJ010011039">
    <property type="protein sequence ID" value="GEU94285.1"/>
    <property type="molecule type" value="Genomic_DNA"/>
</dbReference>
<reference evidence="4" key="1">
    <citation type="journal article" date="2019" name="Sci. Rep.">
        <title>Draft genome of Tanacetum cinerariifolium, the natural source of mosquito coil.</title>
        <authorList>
            <person name="Yamashiro T."/>
            <person name="Shiraishi A."/>
            <person name="Satake H."/>
            <person name="Nakayama K."/>
        </authorList>
    </citation>
    <scope>NUCLEOTIDE SEQUENCE</scope>
</reference>
<dbReference type="PANTHER" id="PTHR11439:SF470">
    <property type="entry name" value="CYSTEINE-RICH RLK (RECEPTOR-LIKE PROTEIN KINASE) 8"/>
    <property type="match status" value="1"/>
</dbReference>